<evidence type="ECO:0000259" key="4">
    <source>
        <dbReference type="PROSITE" id="PS50995"/>
    </source>
</evidence>
<feature type="domain" description="HTH marR-type" evidence="4">
    <location>
        <begin position="7"/>
        <end position="137"/>
    </location>
</feature>
<protein>
    <submittedName>
        <fullName evidence="5">MarR family transcriptional regulator</fullName>
    </submittedName>
</protein>
<dbReference type="SMART" id="SM00347">
    <property type="entry name" value="HTH_MARR"/>
    <property type="match status" value="1"/>
</dbReference>
<dbReference type="EMBL" id="VYUY01000003">
    <property type="protein sequence ID" value="KAA9135792.1"/>
    <property type="molecule type" value="Genomic_DNA"/>
</dbReference>
<dbReference type="PROSITE" id="PS01117">
    <property type="entry name" value="HTH_MARR_1"/>
    <property type="match status" value="1"/>
</dbReference>
<evidence type="ECO:0000313" key="5">
    <source>
        <dbReference type="EMBL" id="KAA9135792.1"/>
    </source>
</evidence>
<dbReference type="GO" id="GO:0003700">
    <property type="term" value="F:DNA-binding transcription factor activity"/>
    <property type="evidence" value="ECO:0007669"/>
    <property type="project" value="InterPro"/>
</dbReference>
<evidence type="ECO:0000256" key="1">
    <source>
        <dbReference type="ARBA" id="ARBA00023015"/>
    </source>
</evidence>
<dbReference type="InterPro" id="IPR023187">
    <property type="entry name" value="Tscrpt_reg_MarR-type_CS"/>
</dbReference>
<name>A0A5N0TLB5_9MICO</name>
<sequence>MPPRDAPSALATELLEALRPLSDRLAAVRTLSAGKIGILRQLAIRGRATTSDLAGEVRVSQQAVSLAARELEELGYLARSPDPDDRRRTWLSLSEAGHRRLADELAAGSSWLAAAIEDSLTAAQRRELAAAVPALRALGRANADD</sequence>
<keyword evidence="2" id="KW-0238">DNA-binding</keyword>
<evidence type="ECO:0000313" key="6">
    <source>
        <dbReference type="Proteomes" id="UP000326838"/>
    </source>
</evidence>
<dbReference type="InterPro" id="IPR036390">
    <property type="entry name" value="WH_DNA-bd_sf"/>
</dbReference>
<dbReference type="PANTHER" id="PTHR39515:SF2">
    <property type="entry name" value="HTH-TYPE TRANSCRIPTIONAL REGULATOR RV0880"/>
    <property type="match status" value="1"/>
</dbReference>
<keyword evidence="1" id="KW-0805">Transcription regulation</keyword>
<comment type="caution">
    <text evidence="5">The sequence shown here is derived from an EMBL/GenBank/DDBJ whole genome shotgun (WGS) entry which is preliminary data.</text>
</comment>
<dbReference type="GO" id="GO:0003677">
    <property type="term" value="F:DNA binding"/>
    <property type="evidence" value="ECO:0007669"/>
    <property type="project" value="UniProtKB-KW"/>
</dbReference>
<dbReference type="AlphaFoldDB" id="A0A5N0TLB5"/>
<dbReference type="SUPFAM" id="SSF46785">
    <property type="entry name" value="Winged helix' DNA-binding domain"/>
    <property type="match status" value="1"/>
</dbReference>
<evidence type="ECO:0000256" key="2">
    <source>
        <dbReference type="ARBA" id="ARBA00023125"/>
    </source>
</evidence>
<dbReference type="Pfam" id="PF01047">
    <property type="entry name" value="MarR"/>
    <property type="match status" value="1"/>
</dbReference>
<dbReference type="Proteomes" id="UP000326838">
    <property type="component" value="Unassembled WGS sequence"/>
</dbReference>
<keyword evidence="6" id="KW-1185">Reference proteome</keyword>
<dbReference type="RefSeq" id="WP_150891646.1">
    <property type="nucleotide sequence ID" value="NZ_VYUY01000003.1"/>
</dbReference>
<dbReference type="InterPro" id="IPR052526">
    <property type="entry name" value="HTH-type_Bedaq_tolerance"/>
</dbReference>
<dbReference type="InterPro" id="IPR036388">
    <property type="entry name" value="WH-like_DNA-bd_sf"/>
</dbReference>
<keyword evidence="3" id="KW-0804">Transcription</keyword>
<evidence type="ECO:0000256" key="3">
    <source>
        <dbReference type="ARBA" id="ARBA00023163"/>
    </source>
</evidence>
<dbReference type="PANTHER" id="PTHR39515">
    <property type="entry name" value="CONSERVED PROTEIN"/>
    <property type="match status" value="1"/>
</dbReference>
<organism evidence="5 6">
    <name type="scientific">Microbacterium caowuchunii</name>
    <dbReference type="NCBI Taxonomy" id="2614638"/>
    <lineage>
        <taxon>Bacteria</taxon>
        <taxon>Bacillati</taxon>
        <taxon>Actinomycetota</taxon>
        <taxon>Actinomycetes</taxon>
        <taxon>Micrococcales</taxon>
        <taxon>Microbacteriaceae</taxon>
        <taxon>Microbacterium</taxon>
    </lineage>
</organism>
<dbReference type="Gene3D" id="1.10.10.10">
    <property type="entry name" value="Winged helix-like DNA-binding domain superfamily/Winged helix DNA-binding domain"/>
    <property type="match status" value="1"/>
</dbReference>
<proteinExistence type="predicted"/>
<gene>
    <name evidence="5" type="ORF">F6B40_00975</name>
</gene>
<dbReference type="PROSITE" id="PS50995">
    <property type="entry name" value="HTH_MARR_2"/>
    <property type="match status" value="1"/>
</dbReference>
<reference evidence="6" key="1">
    <citation type="submission" date="2019-09" db="EMBL/GenBank/DDBJ databases">
        <title>Mumia zhuanghuii sp. nov. isolated from the intestinal contents of plateau pika (Ochotona curzoniae) in the Qinghai-Tibet plateau of China.</title>
        <authorList>
            <person name="Tian Z."/>
        </authorList>
    </citation>
    <scope>NUCLEOTIDE SEQUENCE [LARGE SCALE GENOMIC DNA]</scope>
    <source>
        <strain evidence="6">L-033</strain>
    </source>
</reference>
<accession>A0A5N0TLB5</accession>
<dbReference type="InterPro" id="IPR000835">
    <property type="entry name" value="HTH_MarR-typ"/>
</dbReference>